<protein>
    <submittedName>
        <fullName evidence="1">Uncharacterized protein</fullName>
    </submittedName>
</protein>
<dbReference type="InterPro" id="IPR045948">
    <property type="entry name" value="DUF6368"/>
</dbReference>
<accession>A0ABS5L705</accession>
<dbReference type="Proteomes" id="UP000730482">
    <property type="component" value="Unassembled WGS sequence"/>
</dbReference>
<reference evidence="1 2" key="1">
    <citation type="submission" date="2020-02" db="EMBL/GenBank/DDBJ databases">
        <title>Acidophilic actinobacteria isolated from forest soil.</title>
        <authorList>
            <person name="Golinska P."/>
        </authorList>
    </citation>
    <scope>NUCLEOTIDE SEQUENCE [LARGE SCALE GENOMIC DNA]</scope>
    <source>
        <strain evidence="1 2">NL8</strain>
    </source>
</reference>
<evidence type="ECO:0000313" key="1">
    <source>
        <dbReference type="EMBL" id="MBS2554141.1"/>
    </source>
</evidence>
<sequence>MTGSIIIIDLPGPVAAAQTAELGGILRGLARRFEEPRAGSYDVEIGPGRLNAATPEPADGEPRLFTVSITGPGFGDEGVFRAEHADDPELEPLIGYSPTHDVALVTPYTGLVDRLMLAELCAIVQEVVGGLVELRVSSRIVDEVRKLPGVVAISEEAPPRVFGSAEFIRGWAAHPEFTNYSMPFRYRPGHF</sequence>
<comment type="caution">
    <text evidence="1">The sequence shown here is derived from an EMBL/GenBank/DDBJ whole genome shotgun (WGS) entry which is preliminary data.</text>
</comment>
<gene>
    <name evidence="1" type="ORF">KGQ19_45535</name>
</gene>
<evidence type="ECO:0000313" key="2">
    <source>
        <dbReference type="Proteomes" id="UP000730482"/>
    </source>
</evidence>
<name>A0ABS5L705_9ACTN</name>
<dbReference type="EMBL" id="JAAFYZ010000325">
    <property type="protein sequence ID" value="MBS2554141.1"/>
    <property type="molecule type" value="Genomic_DNA"/>
</dbReference>
<proteinExistence type="predicted"/>
<keyword evidence="2" id="KW-1185">Reference proteome</keyword>
<dbReference type="RefSeq" id="WP_212021339.1">
    <property type="nucleotide sequence ID" value="NZ_JAAFYZ010000325.1"/>
</dbReference>
<dbReference type="Pfam" id="PF19895">
    <property type="entry name" value="DUF6368"/>
    <property type="match status" value="1"/>
</dbReference>
<organism evidence="1 2">
    <name type="scientific">Catenulispora pinistramenti</name>
    <dbReference type="NCBI Taxonomy" id="2705254"/>
    <lineage>
        <taxon>Bacteria</taxon>
        <taxon>Bacillati</taxon>
        <taxon>Actinomycetota</taxon>
        <taxon>Actinomycetes</taxon>
        <taxon>Catenulisporales</taxon>
        <taxon>Catenulisporaceae</taxon>
        <taxon>Catenulispora</taxon>
    </lineage>
</organism>